<feature type="chain" id="PRO_5040370239" description="Extracellular serine-rich protein" evidence="2">
    <location>
        <begin position="19"/>
        <end position="243"/>
    </location>
</feature>
<dbReference type="InterPro" id="IPR008972">
    <property type="entry name" value="Cupredoxin"/>
</dbReference>
<feature type="region of interest" description="Disordered" evidence="1">
    <location>
        <begin position="177"/>
        <end position="218"/>
    </location>
</feature>
<comment type="caution">
    <text evidence="3">The sequence shown here is derived from an EMBL/GenBank/DDBJ whole genome shotgun (WGS) entry which is preliminary data.</text>
</comment>
<accession>A0A9P8RQ03</accession>
<evidence type="ECO:0000313" key="4">
    <source>
        <dbReference type="Proteomes" id="UP000750711"/>
    </source>
</evidence>
<evidence type="ECO:0000256" key="2">
    <source>
        <dbReference type="SAM" id="SignalP"/>
    </source>
</evidence>
<sequence length="243" mass="25129">MLFSSVFTFTLLAGTALAQNIPAQSYSSPSSTKTSQVPQGTGQGNGQVKMTVIKVGSSDNKLTFDPNDVRVDVGSMIQFQFWPKNHSVARSSFDKPCVPIEQSTPGAVGFFSGFMPIQQTLGVFTIKVTDAKPIWFYCAQGNHCQSSMVGVINAPKNDTSKTIQTFTDLAKKAPANIVPSGNSSSSSAPFSNSTTSIPGATPPSSSPSSTSQGPIAATGKNAAANTRIGGAIAIVALGMALLA</sequence>
<gene>
    <name evidence="3" type="ORF">GP486_003912</name>
</gene>
<dbReference type="Proteomes" id="UP000750711">
    <property type="component" value="Unassembled WGS sequence"/>
</dbReference>
<dbReference type="PANTHER" id="PTHR34883">
    <property type="entry name" value="SERINE-RICH PROTEIN, PUTATIVE-RELATED-RELATED"/>
    <property type="match status" value="1"/>
</dbReference>
<feature type="signal peptide" evidence="2">
    <location>
        <begin position="1"/>
        <end position="18"/>
    </location>
</feature>
<dbReference type="CDD" id="cd00920">
    <property type="entry name" value="Cupredoxin"/>
    <property type="match status" value="1"/>
</dbReference>
<feature type="compositionally biased region" description="Low complexity" evidence="1">
    <location>
        <begin position="25"/>
        <end position="35"/>
    </location>
</feature>
<proteinExistence type="predicted"/>
<protein>
    <recommendedName>
        <fullName evidence="5">Extracellular serine-rich protein</fullName>
    </recommendedName>
</protein>
<evidence type="ECO:0008006" key="5">
    <source>
        <dbReference type="Google" id="ProtNLM"/>
    </source>
</evidence>
<dbReference type="EMBL" id="JAGHQM010000567">
    <property type="protein sequence ID" value="KAH0559574.1"/>
    <property type="molecule type" value="Genomic_DNA"/>
</dbReference>
<dbReference type="PANTHER" id="PTHR34883:SF17">
    <property type="entry name" value="CUPREDOXIN"/>
    <property type="match status" value="1"/>
</dbReference>
<evidence type="ECO:0000313" key="3">
    <source>
        <dbReference type="EMBL" id="KAH0559574.1"/>
    </source>
</evidence>
<keyword evidence="4" id="KW-1185">Reference proteome</keyword>
<dbReference type="Gene3D" id="2.60.40.420">
    <property type="entry name" value="Cupredoxins - blue copper proteins"/>
    <property type="match status" value="1"/>
</dbReference>
<dbReference type="SUPFAM" id="SSF49503">
    <property type="entry name" value="Cupredoxins"/>
    <property type="match status" value="1"/>
</dbReference>
<name>A0A9P8RQ03_9PEZI</name>
<feature type="compositionally biased region" description="Low complexity" evidence="1">
    <location>
        <begin position="179"/>
        <end position="199"/>
    </location>
</feature>
<keyword evidence="2" id="KW-0732">Signal</keyword>
<dbReference type="InterPro" id="IPR052953">
    <property type="entry name" value="Ser-rich/MCO-related"/>
</dbReference>
<organism evidence="3 4">
    <name type="scientific">Trichoglossum hirsutum</name>
    <dbReference type="NCBI Taxonomy" id="265104"/>
    <lineage>
        <taxon>Eukaryota</taxon>
        <taxon>Fungi</taxon>
        <taxon>Dikarya</taxon>
        <taxon>Ascomycota</taxon>
        <taxon>Pezizomycotina</taxon>
        <taxon>Geoglossomycetes</taxon>
        <taxon>Geoglossales</taxon>
        <taxon>Geoglossaceae</taxon>
        <taxon>Trichoglossum</taxon>
    </lineage>
</organism>
<dbReference type="AlphaFoldDB" id="A0A9P8RQ03"/>
<evidence type="ECO:0000256" key="1">
    <source>
        <dbReference type="SAM" id="MobiDB-lite"/>
    </source>
</evidence>
<reference evidence="3" key="1">
    <citation type="submission" date="2021-03" db="EMBL/GenBank/DDBJ databases">
        <title>Comparative genomics and phylogenomic investigation of the class Geoglossomycetes provide insights into ecological specialization and systematics.</title>
        <authorList>
            <person name="Melie T."/>
            <person name="Pirro S."/>
            <person name="Miller A.N."/>
            <person name="Quandt A."/>
        </authorList>
    </citation>
    <scope>NUCLEOTIDE SEQUENCE</scope>
    <source>
        <strain evidence="3">CAQ_001_2017</strain>
    </source>
</reference>
<feature type="region of interest" description="Disordered" evidence="1">
    <location>
        <begin position="23"/>
        <end position="46"/>
    </location>
</feature>